<dbReference type="SMART" id="SM00184">
    <property type="entry name" value="RING"/>
    <property type="match status" value="1"/>
</dbReference>
<keyword evidence="10" id="KW-0833">Ubl conjugation pathway</keyword>
<keyword evidence="6 17" id="KW-0812">Transmembrane</keyword>
<gene>
    <name evidence="19" type="primary">ATL42</name>
    <name evidence="19" type="ORF">CR513_35200</name>
</gene>
<dbReference type="Proteomes" id="UP000257109">
    <property type="component" value="Unassembled WGS sequence"/>
</dbReference>
<keyword evidence="7" id="KW-0479">Metal-binding</keyword>
<dbReference type="PROSITE" id="PS50089">
    <property type="entry name" value="ZF_RING_2"/>
    <property type="match status" value="1"/>
</dbReference>
<reference evidence="19" key="1">
    <citation type="submission" date="2018-05" db="EMBL/GenBank/DDBJ databases">
        <title>Draft genome of Mucuna pruriens seed.</title>
        <authorList>
            <person name="Nnadi N.E."/>
            <person name="Vos R."/>
            <person name="Hasami M.H."/>
            <person name="Devisetty U.K."/>
            <person name="Aguiy J.C."/>
        </authorList>
    </citation>
    <scope>NUCLEOTIDE SEQUENCE [LARGE SCALE GENOMIC DNA]</scope>
    <source>
        <strain evidence="19">JCA_2017</strain>
    </source>
</reference>
<evidence type="ECO:0000259" key="18">
    <source>
        <dbReference type="PROSITE" id="PS50089"/>
    </source>
</evidence>
<keyword evidence="5" id="KW-0808">Transferase</keyword>
<dbReference type="GO" id="GO:0016020">
    <property type="term" value="C:membrane"/>
    <property type="evidence" value="ECO:0007669"/>
    <property type="project" value="UniProtKB-SubCell"/>
</dbReference>
<keyword evidence="11" id="KW-0862">Zinc</keyword>
<name>A0A371FZX7_MUCPR</name>
<organism evidence="19 20">
    <name type="scientific">Mucuna pruriens</name>
    <name type="common">Velvet bean</name>
    <name type="synonym">Dolichos pruriens</name>
    <dbReference type="NCBI Taxonomy" id="157652"/>
    <lineage>
        <taxon>Eukaryota</taxon>
        <taxon>Viridiplantae</taxon>
        <taxon>Streptophyta</taxon>
        <taxon>Embryophyta</taxon>
        <taxon>Tracheophyta</taxon>
        <taxon>Spermatophyta</taxon>
        <taxon>Magnoliopsida</taxon>
        <taxon>eudicotyledons</taxon>
        <taxon>Gunneridae</taxon>
        <taxon>Pentapetalae</taxon>
        <taxon>rosids</taxon>
        <taxon>fabids</taxon>
        <taxon>Fabales</taxon>
        <taxon>Fabaceae</taxon>
        <taxon>Papilionoideae</taxon>
        <taxon>50 kb inversion clade</taxon>
        <taxon>NPAAA clade</taxon>
        <taxon>indigoferoid/millettioid clade</taxon>
        <taxon>Phaseoleae</taxon>
        <taxon>Mucuna</taxon>
    </lineage>
</organism>
<comment type="similarity">
    <text evidence="14">Belongs to the RING-type zinc finger family. ATL subfamily.</text>
</comment>
<evidence type="ECO:0000313" key="19">
    <source>
        <dbReference type="EMBL" id="RDX83838.1"/>
    </source>
</evidence>
<dbReference type="PANTHER" id="PTHR46539:SF1">
    <property type="entry name" value="E3 UBIQUITIN-PROTEIN LIGASE ATL42"/>
    <property type="match status" value="1"/>
</dbReference>
<dbReference type="AlphaFoldDB" id="A0A371FZX7"/>
<evidence type="ECO:0000256" key="1">
    <source>
        <dbReference type="ARBA" id="ARBA00000900"/>
    </source>
</evidence>
<evidence type="ECO:0000256" key="6">
    <source>
        <dbReference type="ARBA" id="ARBA00022692"/>
    </source>
</evidence>
<dbReference type="FunFam" id="3.30.40.10:FF:000285">
    <property type="entry name" value="RING-H2 finger protein ATL43"/>
    <property type="match status" value="1"/>
</dbReference>
<evidence type="ECO:0000256" key="12">
    <source>
        <dbReference type="ARBA" id="ARBA00022989"/>
    </source>
</evidence>
<evidence type="ECO:0000256" key="15">
    <source>
        <dbReference type="PROSITE-ProRule" id="PRU00175"/>
    </source>
</evidence>
<protein>
    <recommendedName>
        <fullName evidence="4">RING-type E3 ubiquitin transferase</fullName>
        <ecNumber evidence="4">2.3.2.27</ecNumber>
    </recommendedName>
</protein>
<dbReference type="GO" id="GO:0008270">
    <property type="term" value="F:zinc ion binding"/>
    <property type="evidence" value="ECO:0007669"/>
    <property type="project" value="UniProtKB-KW"/>
</dbReference>
<comment type="caution">
    <text evidence="19">The sequence shown here is derived from an EMBL/GenBank/DDBJ whole genome shotgun (WGS) entry which is preliminary data.</text>
</comment>
<feature type="domain" description="RING-type" evidence="18">
    <location>
        <begin position="159"/>
        <end position="201"/>
    </location>
</feature>
<comment type="catalytic activity">
    <reaction evidence="1">
        <text>S-ubiquitinyl-[E2 ubiquitin-conjugating enzyme]-L-cysteine + [acceptor protein]-L-lysine = [E2 ubiquitin-conjugating enzyme]-L-cysteine + N(6)-ubiquitinyl-[acceptor protein]-L-lysine.</text>
        <dbReference type="EC" id="2.3.2.27"/>
    </reaction>
</comment>
<comment type="subcellular location">
    <subcellularLocation>
        <location evidence="2">Membrane</location>
        <topology evidence="2">Single-pass membrane protein</topology>
    </subcellularLocation>
</comment>
<evidence type="ECO:0000256" key="13">
    <source>
        <dbReference type="ARBA" id="ARBA00023136"/>
    </source>
</evidence>
<dbReference type="GO" id="GO:0061630">
    <property type="term" value="F:ubiquitin protein ligase activity"/>
    <property type="evidence" value="ECO:0007669"/>
    <property type="project" value="UniProtKB-EC"/>
</dbReference>
<dbReference type="PANTHER" id="PTHR46539">
    <property type="entry name" value="E3 UBIQUITIN-PROTEIN LIGASE ATL42"/>
    <property type="match status" value="1"/>
</dbReference>
<keyword evidence="20" id="KW-1185">Reference proteome</keyword>
<feature type="transmembrane region" description="Helical" evidence="17">
    <location>
        <begin position="46"/>
        <end position="64"/>
    </location>
</feature>
<dbReference type="EC" id="2.3.2.27" evidence="4"/>
<keyword evidence="9 15" id="KW-0863">Zinc-finger</keyword>
<dbReference type="InterPro" id="IPR001841">
    <property type="entry name" value="Znf_RING"/>
</dbReference>
<evidence type="ECO:0000256" key="4">
    <source>
        <dbReference type="ARBA" id="ARBA00012483"/>
    </source>
</evidence>
<dbReference type="InterPro" id="IPR013083">
    <property type="entry name" value="Znf_RING/FYVE/PHD"/>
</dbReference>
<dbReference type="Gene3D" id="3.30.40.10">
    <property type="entry name" value="Zinc/RING finger domain, C3HC4 (zinc finger)"/>
    <property type="match status" value="1"/>
</dbReference>
<dbReference type="CDD" id="cd16461">
    <property type="entry name" value="RING-H2_EL5-like"/>
    <property type="match status" value="1"/>
</dbReference>
<feature type="non-terminal residue" evidence="19">
    <location>
        <position position="1"/>
    </location>
</feature>
<sequence length="471" mass="53499">MKVDISKLNSYFFVFFTHNYFVFITVSETSAVNLASIECLRRTRTMNQLGVIFLVLSILFLHHVRAQTAPSGDAVSNFQPSLGVVIGILGVMFLLTFFLLMYAKFCQRRRASAAVVDQENQPTLVRSRSRFSGIDKIVIESLPFFRFSSLKGSKEGLECSVCLSKFEDVEILRLLPKCKHAFHIDCIDHWLEKHSSCPICRHKVNPEDHTTFTYSNSLRRLANQSGVGEESNIEIFVQREEEHHGSSRFSVGSSFRKTGKGVKEEELLILKGAEDSDGNQKGYHKHNHRITISDVVFKHRWSNVSSSDLMFLNSEMLNATSSQRFSDLESNADMVSTTRGVVESEQIMNIKEEMERKISFESKVGALNNIKSVSDKGPPFTSDSAGKSSHAPKYVSPGEKRSMSEITAVSRFGDLGKKMRVFKDSSSLQNNLKEERMRQIWLPIAKRTAQWFVNRERRSQQSLNKQQPLDV</sequence>
<evidence type="ECO:0000256" key="9">
    <source>
        <dbReference type="ARBA" id="ARBA00022771"/>
    </source>
</evidence>
<evidence type="ECO:0000256" key="7">
    <source>
        <dbReference type="ARBA" id="ARBA00022723"/>
    </source>
</evidence>
<dbReference type="STRING" id="157652.A0A371FZX7"/>
<dbReference type="EMBL" id="QJKJ01007232">
    <property type="protein sequence ID" value="RDX83838.1"/>
    <property type="molecule type" value="Genomic_DNA"/>
</dbReference>
<dbReference type="SUPFAM" id="SSF57850">
    <property type="entry name" value="RING/U-box"/>
    <property type="match status" value="1"/>
</dbReference>
<dbReference type="OrthoDB" id="8062037at2759"/>
<evidence type="ECO:0000256" key="10">
    <source>
        <dbReference type="ARBA" id="ARBA00022786"/>
    </source>
</evidence>
<evidence type="ECO:0000256" key="16">
    <source>
        <dbReference type="SAM" id="MobiDB-lite"/>
    </source>
</evidence>
<keyword evidence="8" id="KW-0732">Signal</keyword>
<keyword evidence="13 17" id="KW-0472">Membrane</keyword>
<feature type="transmembrane region" description="Helical" evidence="17">
    <location>
        <begin position="12"/>
        <end position="34"/>
    </location>
</feature>
<evidence type="ECO:0000256" key="11">
    <source>
        <dbReference type="ARBA" id="ARBA00022833"/>
    </source>
</evidence>
<evidence type="ECO:0000256" key="8">
    <source>
        <dbReference type="ARBA" id="ARBA00022729"/>
    </source>
</evidence>
<accession>A0A371FZX7</accession>
<feature type="transmembrane region" description="Helical" evidence="17">
    <location>
        <begin position="84"/>
        <end position="103"/>
    </location>
</feature>
<keyword evidence="12 17" id="KW-1133">Transmembrane helix</keyword>
<evidence type="ECO:0000313" key="20">
    <source>
        <dbReference type="Proteomes" id="UP000257109"/>
    </source>
</evidence>
<evidence type="ECO:0000256" key="2">
    <source>
        <dbReference type="ARBA" id="ARBA00004167"/>
    </source>
</evidence>
<comment type="pathway">
    <text evidence="3">Protein modification; protein ubiquitination.</text>
</comment>
<feature type="region of interest" description="Disordered" evidence="16">
    <location>
        <begin position="371"/>
        <end position="402"/>
    </location>
</feature>
<proteinExistence type="inferred from homology"/>
<dbReference type="Pfam" id="PF13639">
    <property type="entry name" value="zf-RING_2"/>
    <property type="match status" value="1"/>
</dbReference>
<evidence type="ECO:0000256" key="17">
    <source>
        <dbReference type="SAM" id="Phobius"/>
    </source>
</evidence>
<evidence type="ECO:0000256" key="14">
    <source>
        <dbReference type="ARBA" id="ARBA00024209"/>
    </source>
</evidence>
<evidence type="ECO:0000256" key="3">
    <source>
        <dbReference type="ARBA" id="ARBA00004906"/>
    </source>
</evidence>
<evidence type="ECO:0000256" key="5">
    <source>
        <dbReference type="ARBA" id="ARBA00022679"/>
    </source>
</evidence>